<feature type="transmembrane region" description="Helical" evidence="1">
    <location>
        <begin position="36"/>
        <end position="57"/>
    </location>
</feature>
<evidence type="ECO:0000313" key="3">
    <source>
        <dbReference type="Proteomes" id="UP001444661"/>
    </source>
</evidence>
<reference evidence="2 3" key="1">
    <citation type="submission" date="2023-01" db="EMBL/GenBank/DDBJ databases">
        <title>Analysis of 21 Apiospora genomes using comparative genomics revels a genus with tremendous synthesis potential of carbohydrate active enzymes and secondary metabolites.</title>
        <authorList>
            <person name="Sorensen T."/>
        </authorList>
    </citation>
    <scope>NUCLEOTIDE SEQUENCE [LARGE SCALE GENOMIC DNA]</scope>
    <source>
        <strain evidence="2 3">CBS 33761</strain>
    </source>
</reference>
<dbReference type="EMBL" id="JAQQWK010000001">
    <property type="protein sequence ID" value="KAK8056582.1"/>
    <property type="molecule type" value="Genomic_DNA"/>
</dbReference>
<accession>A0ABR1UCH8</accession>
<keyword evidence="1" id="KW-0472">Membrane</keyword>
<keyword evidence="1" id="KW-0812">Transmembrane</keyword>
<evidence type="ECO:0000313" key="2">
    <source>
        <dbReference type="EMBL" id="KAK8056582.1"/>
    </source>
</evidence>
<evidence type="ECO:0000256" key="1">
    <source>
        <dbReference type="SAM" id="Phobius"/>
    </source>
</evidence>
<keyword evidence="1" id="KW-1133">Transmembrane helix</keyword>
<protein>
    <submittedName>
        <fullName evidence="2">Vacuolar amino acid transporter 1</fullName>
    </submittedName>
</protein>
<gene>
    <name evidence="2" type="ORF">PG993_001809</name>
</gene>
<organism evidence="2 3">
    <name type="scientific">Apiospora rasikravindrae</name>
    <dbReference type="NCBI Taxonomy" id="990691"/>
    <lineage>
        <taxon>Eukaryota</taxon>
        <taxon>Fungi</taxon>
        <taxon>Dikarya</taxon>
        <taxon>Ascomycota</taxon>
        <taxon>Pezizomycotina</taxon>
        <taxon>Sordariomycetes</taxon>
        <taxon>Xylariomycetidae</taxon>
        <taxon>Amphisphaeriales</taxon>
        <taxon>Apiosporaceae</taxon>
        <taxon>Apiospora</taxon>
    </lineage>
</organism>
<dbReference type="Proteomes" id="UP001444661">
    <property type="component" value="Unassembled WGS sequence"/>
</dbReference>
<name>A0ABR1UCH8_9PEZI</name>
<proteinExistence type="predicted"/>
<comment type="caution">
    <text evidence="2">The sequence shown here is derived from an EMBL/GenBank/DDBJ whole genome shotgun (WGS) entry which is preliminary data.</text>
</comment>
<keyword evidence="3" id="KW-1185">Reference proteome</keyword>
<sequence>MAFMGSALCYTICVTLPLAFYLKLFGHELSNKERALTWATMIISLVLSIVGTVWAFLPKHLIGANASVESFH</sequence>
<feature type="transmembrane region" description="Helical" evidence="1">
    <location>
        <begin position="7"/>
        <end position="24"/>
    </location>
</feature>